<gene>
    <name evidence="3" type="ORF">EV356DRAFT_533385</name>
</gene>
<feature type="region of interest" description="Disordered" evidence="1">
    <location>
        <begin position="1"/>
        <end position="29"/>
    </location>
</feature>
<evidence type="ECO:0000313" key="3">
    <source>
        <dbReference type="EMBL" id="KAF2233847.1"/>
    </source>
</evidence>
<keyword evidence="2" id="KW-0812">Transmembrane</keyword>
<reference evidence="3" key="1">
    <citation type="journal article" date="2020" name="Stud. Mycol.">
        <title>101 Dothideomycetes genomes: a test case for predicting lifestyles and emergence of pathogens.</title>
        <authorList>
            <person name="Haridas S."/>
            <person name="Albert R."/>
            <person name="Binder M."/>
            <person name="Bloem J."/>
            <person name="Labutti K."/>
            <person name="Salamov A."/>
            <person name="Andreopoulos B."/>
            <person name="Baker S."/>
            <person name="Barry K."/>
            <person name="Bills G."/>
            <person name="Bluhm B."/>
            <person name="Cannon C."/>
            <person name="Castanera R."/>
            <person name="Culley D."/>
            <person name="Daum C."/>
            <person name="Ezra D."/>
            <person name="Gonzalez J."/>
            <person name="Henrissat B."/>
            <person name="Kuo A."/>
            <person name="Liang C."/>
            <person name="Lipzen A."/>
            <person name="Lutzoni F."/>
            <person name="Magnuson J."/>
            <person name="Mondo S."/>
            <person name="Nolan M."/>
            <person name="Ohm R."/>
            <person name="Pangilinan J."/>
            <person name="Park H.-J."/>
            <person name="Ramirez L."/>
            <person name="Alfaro M."/>
            <person name="Sun H."/>
            <person name="Tritt A."/>
            <person name="Yoshinaga Y."/>
            <person name="Zwiers L.-H."/>
            <person name="Turgeon B."/>
            <person name="Goodwin S."/>
            <person name="Spatafora J."/>
            <person name="Crous P."/>
            <person name="Grigoriev I."/>
        </authorList>
    </citation>
    <scope>NUCLEOTIDE SEQUENCE</scope>
    <source>
        <strain evidence="3">Tuck. ex Michener</strain>
    </source>
</reference>
<dbReference type="AlphaFoldDB" id="A0A6A6H7C0"/>
<feature type="transmembrane region" description="Helical" evidence="2">
    <location>
        <begin position="127"/>
        <end position="145"/>
    </location>
</feature>
<keyword evidence="2" id="KW-1133">Transmembrane helix</keyword>
<dbReference type="Proteomes" id="UP000800092">
    <property type="component" value="Unassembled WGS sequence"/>
</dbReference>
<keyword evidence="4" id="KW-1185">Reference proteome</keyword>
<sequence length="164" mass="18252">MAQSCAEDIEAQRPQDAHDSTDDESQCKFTTTPRATNGATLKAIGLIASPCDILIYVLFTICLAYHIAITQIWNTASGTWTDSSIAKAYFNNVTGQNVNGVLITFCFAALFSAMFRQFRLSWCGRGILELLAFLLFFHLSNAYNASYVLRYPRQNGTCASRTMY</sequence>
<feature type="transmembrane region" description="Helical" evidence="2">
    <location>
        <begin position="93"/>
        <end position="115"/>
    </location>
</feature>
<keyword evidence="2" id="KW-0472">Membrane</keyword>
<accession>A0A6A6H7C0</accession>
<organism evidence="3 4">
    <name type="scientific">Viridothelium virens</name>
    <name type="common">Speckled blister lichen</name>
    <name type="synonym">Trypethelium virens</name>
    <dbReference type="NCBI Taxonomy" id="1048519"/>
    <lineage>
        <taxon>Eukaryota</taxon>
        <taxon>Fungi</taxon>
        <taxon>Dikarya</taxon>
        <taxon>Ascomycota</taxon>
        <taxon>Pezizomycotina</taxon>
        <taxon>Dothideomycetes</taxon>
        <taxon>Dothideomycetes incertae sedis</taxon>
        <taxon>Trypetheliales</taxon>
        <taxon>Trypetheliaceae</taxon>
        <taxon>Viridothelium</taxon>
    </lineage>
</organism>
<evidence type="ECO:0000313" key="4">
    <source>
        <dbReference type="Proteomes" id="UP000800092"/>
    </source>
</evidence>
<name>A0A6A6H7C0_VIRVR</name>
<protein>
    <submittedName>
        <fullName evidence="3">Uncharacterized protein</fullName>
    </submittedName>
</protein>
<feature type="compositionally biased region" description="Basic and acidic residues" evidence="1">
    <location>
        <begin position="10"/>
        <end position="20"/>
    </location>
</feature>
<dbReference type="EMBL" id="ML991803">
    <property type="protein sequence ID" value="KAF2233847.1"/>
    <property type="molecule type" value="Genomic_DNA"/>
</dbReference>
<proteinExistence type="predicted"/>
<evidence type="ECO:0000256" key="2">
    <source>
        <dbReference type="SAM" id="Phobius"/>
    </source>
</evidence>
<evidence type="ECO:0000256" key="1">
    <source>
        <dbReference type="SAM" id="MobiDB-lite"/>
    </source>
</evidence>
<feature type="transmembrane region" description="Helical" evidence="2">
    <location>
        <begin position="53"/>
        <end position="73"/>
    </location>
</feature>